<protein>
    <submittedName>
        <fullName evidence="1">Uncharacterized protein</fullName>
    </submittedName>
</protein>
<dbReference type="AlphaFoldDB" id="A0A0B0N6T1"/>
<name>A0A0B0N6T1_GOSAR</name>
<dbReference type="EMBL" id="KN393338">
    <property type="protein sequence ID" value="KHG10203.1"/>
    <property type="molecule type" value="Genomic_DNA"/>
</dbReference>
<gene>
    <name evidence="1" type="ORF">F383_02799</name>
</gene>
<reference evidence="2" key="1">
    <citation type="submission" date="2014-09" db="EMBL/GenBank/DDBJ databases">
        <authorList>
            <person name="Mudge J."/>
            <person name="Ramaraj T."/>
            <person name="Lindquist I.E."/>
            <person name="Bharti A.K."/>
            <person name="Sundararajan A."/>
            <person name="Cameron C.T."/>
            <person name="Woodward J.E."/>
            <person name="May G.D."/>
            <person name="Brubaker C."/>
            <person name="Broadhvest J."/>
            <person name="Wilkins T.A."/>
        </authorList>
    </citation>
    <scope>NUCLEOTIDE SEQUENCE</scope>
    <source>
        <strain evidence="2">cv. AKA8401</strain>
    </source>
</reference>
<sequence length="18" mass="2256">MYRLDYIFEMLDFGLCII</sequence>
<dbReference type="Proteomes" id="UP000032142">
    <property type="component" value="Unassembled WGS sequence"/>
</dbReference>
<organism evidence="1 2">
    <name type="scientific">Gossypium arboreum</name>
    <name type="common">Tree cotton</name>
    <name type="synonym">Gossypium nanking</name>
    <dbReference type="NCBI Taxonomy" id="29729"/>
    <lineage>
        <taxon>Eukaryota</taxon>
        <taxon>Viridiplantae</taxon>
        <taxon>Streptophyta</taxon>
        <taxon>Embryophyta</taxon>
        <taxon>Tracheophyta</taxon>
        <taxon>Spermatophyta</taxon>
        <taxon>Magnoliopsida</taxon>
        <taxon>eudicotyledons</taxon>
        <taxon>Gunneridae</taxon>
        <taxon>Pentapetalae</taxon>
        <taxon>rosids</taxon>
        <taxon>malvids</taxon>
        <taxon>Malvales</taxon>
        <taxon>Malvaceae</taxon>
        <taxon>Malvoideae</taxon>
        <taxon>Gossypium</taxon>
    </lineage>
</organism>
<proteinExistence type="predicted"/>
<keyword evidence="2" id="KW-1185">Reference proteome</keyword>
<accession>A0A0B0N6T1</accession>
<evidence type="ECO:0000313" key="1">
    <source>
        <dbReference type="EMBL" id="KHG10203.1"/>
    </source>
</evidence>
<evidence type="ECO:0000313" key="2">
    <source>
        <dbReference type="Proteomes" id="UP000032142"/>
    </source>
</evidence>